<dbReference type="AlphaFoldDB" id="A0A2X0NXK4"/>
<protein>
    <submittedName>
        <fullName evidence="2">BQ5605_C003g01936 protein</fullName>
    </submittedName>
</protein>
<evidence type="ECO:0000256" key="1">
    <source>
        <dbReference type="SAM" id="MobiDB-lite"/>
    </source>
</evidence>
<name>A0A2X0NXK4_9BASI</name>
<accession>A0A2X0NXK4</accession>
<feature type="region of interest" description="Disordered" evidence="1">
    <location>
        <begin position="69"/>
        <end position="109"/>
    </location>
</feature>
<sequence>MATLVYRKTLDPVVVHHKIGKKTNVLLPNILQAQTQLVIGGAEEHSRWLQLGDLQPGATLEQAVAALGKAQEEETRKGWGAAGARRSLRSGSKAQNVDVESKFNLPLSR</sequence>
<organism evidence="2 3">
    <name type="scientific">Microbotryum silenes-dioicae</name>
    <dbReference type="NCBI Taxonomy" id="796604"/>
    <lineage>
        <taxon>Eukaryota</taxon>
        <taxon>Fungi</taxon>
        <taxon>Dikarya</taxon>
        <taxon>Basidiomycota</taxon>
        <taxon>Pucciniomycotina</taxon>
        <taxon>Microbotryomycetes</taxon>
        <taxon>Microbotryales</taxon>
        <taxon>Microbotryaceae</taxon>
        <taxon>Microbotryum</taxon>
    </lineage>
</organism>
<reference evidence="2 3" key="1">
    <citation type="submission" date="2016-11" db="EMBL/GenBank/DDBJ databases">
        <authorList>
            <person name="Jaros S."/>
            <person name="Januszkiewicz K."/>
            <person name="Wedrychowicz H."/>
        </authorList>
    </citation>
    <scope>NUCLEOTIDE SEQUENCE [LARGE SCALE GENOMIC DNA]</scope>
</reference>
<keyword evidence="3" id="KW-1185">Reference proteome</keyword>
<proteinExistence type="predicted"/>
<evidence type="ECO:0000313" key="2">
    <source>
        <dbReference type="EMBL" id="SGY37994.1"/>
    </source>
</evidence>
<dbReference type="Proteomes" id="UP000249464">
    <property type="component" value="Unassembled WGS sequence"/>
</dbReference>
<dbReference type="EMBL" id="FQNC01000042">
    <property type="protein sequence ID" value="SGY37994.1"/>
    <property type="molecule type" value="Genomic_DNA"/>
</dbReference>
<evidence type="ECO:0000313" key="3">
    <source>
        <dbReference type="Proteomes" id="UP000249464"/>
    </source>
</evidence>
<gene>
    <name evidence="2" type="primary">BQ5605_C003g01936</name>
    <name evidence="2" type="ORF">BQ5605_C003G01936</name>
</gene>